<evidence type="ECO:0000256" key="2">
    <source>
        <dbReference type="ARBA" id="ARBA00022723"/>
    </source>
</evidence>
<evidence type="ECO:0000259" key="5">
    <source>
        <dbReference type="PROSITE" id="PS51891"/>
    </source>
</evidence>
<dbReference type="SUPFAM" id="SSF51316">
    <property type="entry name" value="Mss4-like"/>
    <property type="match status" value="1"/>
</dbReference>
<dbReference type="Proteomes" id="UP000637632">
    <property type="component" value="Unassembled WGS sequence"/>
</dbReference>
<sequence length="131" mass="14323">MTTRTASCSCGQLSATTNDNPIRVSVCHCLACQRRTGSVFGAQARFHRDAVTITGESTQYVRIGDEGSKAIFNFCPYCGATVYYNIEGNDADIMIPVGAFAEPGFPSPTFSVYEERKHSWVSLPDDIEHMA</sequence>
<keyword evidence="7" id="KW-1185">Reference proteome</keyword>
<evidence type="ECO:0000313" key="6">
    <source>
        <dbReference type="EMBL" id="MBC3813230.1"/>
    </source>
</evidence>
<proteinExistence type="inferred from homology"/>
<name>A0ABR6XK00_9BURK</name>
<evidence type="ECO:0000256" key="1">
    <source>
        <dbReference type="ARBA" id="ARBA00005495"/>
    </source>
</evidence>
<keyword evidence="3" id="KW-0862">Zinc</keyword>
<comment type="caution">
    <text evidence="6">The sequence shown here is derived from an EMBL/GenBank/DDBJ whole genome shotgun (WGS) entry which is preliminary data.</text>
</comment>
<dbReference type="PROSITE" id="PS51891">
    <property type="entry name" value="CENP_V_GFA"/>
    <property type="match status" value="1"/>
</dbReference>
<reference evidence="6 7" key="1">
    <citation type="submission" date="2020-08" db="EMBL/GenBank/DDBJ databases">
        <title>Novel species isolated from subtropical streams in China.</title>
        <authorList>
            <person name="Lu H."/>
        </authorList>
    </citation>
    <scope>NUCLEOTIDE SEQUENCE [LARGE SCALE GENOMIC DNA]</scope>
    <source>
        <strain evidence="6 7">CCTCC AB 2015119</strain>
    </source>
</reference>
<evidence type="ECO:0000256" key="4">
    <source>
        <dbReference type="ARBA" id="ARBA00023239"/>
    </source>
</evidence>
<keyword evidence="4" id="KW-0456">Lyase</keyword>
<dbReference type="Gene3D" id="3.90.1590.10">
    <property type="entry name" value="glutathione-dependent formaldehyde- activating enzyme (gfa)"/>
    <property type="match status" value="1"/>
</dbReference>
<dbReference type="PANTHER" id="PTHR33337:SF40">
    <property type="entry name" value="CENP-V_GFA DOMAIN-CONTAINING PROTEIN-RELATED"/>
    <property type="match status" value="1"/>
</dbReference>
<accession>A0ABR6XK00</accession>
<feature type="domain" description="CENP-V/GFA" evidence="5">
    <location>
        <begin position="4"/>
        <end position="114"/>
    </location>
</feature>
<organism evidence="6 7">
    <name type="scientific">Undibacterium aquatile</name>
    <dbReference type="NCBI Taxonomy" id="1537398"/>
    <lineage>
        <taxon>Bacteria</taxon>
        <taxon>Pseudomonadati</taxon>
        <taxon>Pseudomonadota</taxon>
        <taxon>Betaproteobacteria</taxon>
        <taxon>Burkholderiales</taxon>
        <taxon>Oxalobacteraceae</taxon>
        <taxon>Undibacterium</taxon>
    </lineage>
</organism>
<dbReference type="Pfam" id="PF04828">
    <property type="entry name" value="GFA"/>
    <property type="match status" value="1"/>
</dbReference>
<evidence type="ECO:0000313" key="7">
    <source>
        <dbReference type="Proteomes" id="UP000637632"/>
    </source>
</evidence>
<dbReference type="InterPro" id="IPR011057">
    <property type="entry name" value="Mss4-like_sf"/>
</dbReference>
<comment type="similarity">
    <text evidence="1">Belongs to the Gfa family.</text>
</comment>
<keyword evidence="2" id="KW-0479">Metal-binding</keyword>
<evidence type="ECO:0000256" key="3">
    <source>
        <dbReference type="ARBA" id="ARBA00022833"/>
    </source>
</evidence>
<protein>
    <submittedName>
        <fullName evidence="6">GFA family protein</fullName>
    </submittedName>
</protein>
<dbReference type="EMBL" id="JACOFT010000009">
    <property type="protein sequence ID" value="MBC3813230.1"/>
    <property type="molecule type" value="Genomic_DNA"/>
</dbReference>
<dbReference type="InterPro" id="IPR006913">
    <property type="entry name" value="CENP-V/GFA"/>
</dbReference>
<dbReference type="RefSeq" id="WP_190481314.1">
    <property type="nucleotide sequence ID" value="NZ_JACOFT010000009.1"/>
</dbReference>
<dbReference type="PANTHER" id="PTHR33337">
    <property type="entry name" value="GFA DOMAIN-CONTAINING PROTEIN"/>
    <property type="match status" value="1"/>
</dbReference>
<gene>
    <name evidence="6" type="ORF">H8K26_17455</name>
</gene>